<dbReference type="Pfam" id="PF00171">
    <property type="entry name" value="Aldedh"/>
    <property type="match status" value="1"/>
</dbReference>
<dbReference type="PROSITE" id="PS00070">
    <property type="entry name" value="ALDEHYDE_DEHYDR_CYS"/>
    <property type="match status" value="1"/>
</dbReference>
<evidence type="ECO:0000256" key="2">
    <source>
        <dbReference type="ARBA" id="ARBA00023002"/>
    </source>
</evidence>
<dbReference type="Proteomes" id="UP000054977">
    <property type="component" value="Unassembled WGS sequence"/>
</dbReference>
<dbReference type="FunFam" id="3.40.605.10:FF:000007">
    <property type="entry name" value="NAD/NADP-dependent betaine aldehyde dehydrogenase"/>
    <property type="match status" value="1"/>
</dbReference>
<evidence type="ECO:0000256" key="1">
    <source>
        <dbReference type="ARBA" id="ARBA00009986"/>
    </source>
</evidence>
<organism evidence="6 7">
    <name type="scientific">Caballeronia humi</name>
    <dbReference type="NCBI Taxonomy" id="326474"/>
    <lineage>
        <taxon>Bacteria</taxon>
        <taxon>Pseudomonadati</taxon>
        <taxon>Pseudomonadota</taxon>
        <taxon>Betaproteobacteria</taxon>
        <taxon>Burkholderiales</taxon>
        <taxon>Burkholderiaceae</taxon>
        <taxon>Caballeronia</taxon>
    </lineage>
</organism>
<dbReference type="PROSITE" id="PS00687">
    <property type="entry name" value="ALDEHYDE_DEHYDR_GLU"/>
    <property type="match status" value="1"/>
</dbReference>
<dbReference type="Gene3D" id="3.40.605.10">
    <property type="entry name" value="Aldehyde Dehydrogenase, Chain A, domain 1"/>
    <property type="match status" value="1"/>
</dbReference>
<evidence type="ECO:0000313" key="7">
    <source>
        <dbReference type="Proteomes" id="UP000054977"/>
    </source>
</evidence>
<dbReference type="InterPro" id="IPR029510">
    <property type="entry name" value="Ald_DH_CS_GLU"/>
</dbReference>
<proteinExistence type="inferred from homology"/>
<dbReference type="InterPro" id="IPR016162">
    <property type="entry name" value="Ald_DH_N"/>
</dbReference>
<protein>
    <submittedName>
        <fullName evidence="6">Aldehyde dehydrogenase</fullName>
    </submittedName>
</protein>
<name>A0A158GD42_9BURK</name>
<comment type="caution">
    <text evidence="6">The sequence shown here is derived from an EMBL/GenBank/DDBJ whole genome shotgun (WGS) entry which is preliminary data.</text>
</comment>
<dbReference type="SUPFAM" id="SSF53720">
    <property type="entry name" value="ALDH-like"/>
    <property type="match status" value="1"/>
</dbReference>
<dbReference type="AlphaFoldDB" id="A0A158GD42"/>
<dbReference type="PANTHER" id="PTHR11699">
    <property type="entry name" value="ALDEHYDE DEHYDROGENASE-RELATED"/>
    <property type="match status" value="1"/>
</dbReference>
<sequence>MYRSSTSTPMKRESHVPPLFKHYLNGGWETSATVGLSQNPSDLDEPVGEYVRADARQADAAIDAASAAFREWSQSNVARRAEALDAIGSEILARKTELGRLLAREEGKTLPEAVAEAARAGHIFKFFAGEALRIPGEHRSSVRSNIDIDVTREPVGVIGIVTPWNFPLAIPAWKIAPALAYGNCVVFKPAELVPACAWALADIISRAGLPAGVFNLVLGSGRQAGARIVGNPLVQGVSFTGSMATGSAVLQAAAARNARVQLEMGGKNPLVVLNDADLATAVDAAINGAYFSTGQRCTASSRLIVEAGIHERFVHAMLARLAALNVDHALKKGADIGPVADERQLQQNLDYIAIGEKEGAQLLHGGRVLERATRGYFMEPALFTGTPDMRIAREEIFGPVAVVIPADDYAHALHLANDTPFGLCAGICTQSLKYARHFKRHSQSGMVMVNLSTAGVDFHVPFGGTKASSYGAREQGAYAADFYTTIKTAYVAG</sequence>
<evidence type="ECO:0000313" key="6">
    <source>
        <dbReference type="EMBL" id="SAL30025.1"/>
    </source>
</evidence>
<feature type="active site" evidence="3">
    <location>
        <position position="263"/>
    </location>
</feature>
<dbReference type="EMBL" id="FCNW02000006">
    <property type="protein sequence ID" value="SAL30025.1"/>
    <property type="molecule type" value="Genomic_DNA"/>
</dbReference>
<comment type="similarity">
    <text evidence="1 4">Belongs to the aldehyde dehydrogenase family.</text>
</comment>
<keyword evidence="2 4" id="KW-0560">Oxidoreductase</keyword>
<gene>
    <name evidence="6" type="ORF">AWB65_01850</name>
</gene>
<keyword evidence="7" id="KW-1185">Reference proteome</keyword>
<reference evidence="6" key="1">
    <citation type="submission" date="2016-01" db="EMBL/GenBank/DDBJ databases">
        <authorList>
            <person name="Peeters C."/>
        </authorList>
    </citation>
    <scope>NUCLEOTIDE SEQUENCE [LARGE SCALE GENOMIC DNA]</scope>
    <source>
        <strain evidence="6">LMG 22934</strain>
    </source>
</reference>
<evidence type="ECO:0000256" key="4">
    <source>
        <dbReference type="RuleBase" id="RU003345"/>
    </source>
</evidence>
<dbReference type="STRING" id="326474.AWB65_01850"/>
<accession>A0A158GD42</accession>
<dbReference type="GO" id="GO:0016620">
    <property type="term" value="F:oxidoreductase activity, acting on the aldehyde or oxo group of donors, NAD or NADP as acceptor"/>
    <property type="evidence" value="ECO:0007669"/>
    <property type="project" value="InterPro"/>
</dbReference>
<dbReference type="InterPro" id="IPR016163">
    <property type="entry name" value="Ald_DH_C"/>
</dbReference>
<feature type="domain" description="Aldehyde dehydrogenase" evidence="5">
    <location>
        <begin position="39"/>
        <end position="488"/>
    </location>
</feature>
<dbReference type="InterPro" id="IPR016161">
    <property type="entry name" value="Ald_DH/histidinol_DH"/>
</dbReference>
<dbReference type="CDD" id="cd07097">
    <property type="entry name" value="ALDH_KGSADH-YcbD"/>
    <property type="match status" value="1"/>
</dbReference>
<dbReference type="InterPro" id="IPR015590">
    <property type="entry name" value="Aldehyde_DH_dom"/>
</dbReference>
<dbReference type="InterPro" id="IPR016160">
    <property type="entry name" value="Ald_DH_CS_CYS"/>
</dbReference>
<evidence type="ECO:0000256" key="3">
    <source>
        <dbReference type="PROSITE-ProRule" id="PRU10007"/>
    </source>
</evidence>
<dbReference type="Gene3D" id="3.40.309.10">
    <property type="entry name" value="Aldehyde Dehydrogenase, Chain A, domain 2"/>
    <property type="match status" value="1"/>
</dbReference>
<evidence type="ECO:0000259" key="5">
    <source>
        <dbReference type="Pfam" id="PF00171"/>
    </source>
</evidence>